<dbReference type="InterPro" id="IPR007814">
    <property type="entry name" value="PaaA_PaaC"/>
</dbReference>
<dbReference type="OrthoDB" id="9789947at2"/>
<keyword evidence="2" id="KW-1185">Reference proteome</keyword>
<dbReference type="Gene3D" id="1.20.1260.10">
    <property type="match status" value="1"/>
</dbReference>
<dbReference type="STRING" id="1122192.SAMN02745673_00018"/>
<evidence type="ECO:0000313" key="1">
    <source>
        <dbReference type="EMBL" id="SJZ34561.1"/>
    </source>
</evidence>
<accession>A0A1T4JWM5</accession>
<dbReference type="EMBL" id="FUWS01000001">
    <property type="protein sequence ID" value="SJZ34561.1"/>
    <property type="molecule type" value="Genomic_DNA"/>
</dbReference>
<dbReference type="NCBIfam" id="TIGR02158">
    <property type="entry name" value="PA_CoA_Oxy3"/>
    <property type="match status" value="1"/>
</dbReference>
<dbReference type="InterPro" id="IPR012347">
    <property type="entry name" value="Ferritin-like"/>
</dbReference>
<dbReference type="InterPro" id="IPR052703">
    <property type="entry name" value="Aromatic_CoA_ox/epox"/>
</dbReference>
<dbReference type="AlphaFoldDB" id="A0A1T4JWM5"/>
<dbReference type="Pfam" id="PF05138">
    <property type="entry name" value="PaaA_PaaC"/>
    <property type="match status" value="1"/>
</dbReference>
<dbReference type="InterPro" id="IPR009078">
    <property type="entry name" value="Ferritin-like_SF"/>
</dbReference>
<reference evidence="1 2" key="1">
    <citation type="submission" date="2017-02" db="EMBL/GenBank/DDBJ databases">
        <authorList>
            <person name="Peterson S.W."/>
        </authorList>
    </citation>
    <scope>NUCLEOTIDE SEQUENCE [LARGE SCALE GENOMIC DNA]</scope>
    <source>
        <strain evidence="1 2">DSM 45154</strain>
    </source>
</reference>
<dbReference type="PANTHER" id="PTHR30458:SF0">
    <property type="entry name" value="1,2-PHENYLACETYL-COA EPOXIDASE, SUBUNIT C"/>
    <property type="match status" value="1"/>
</dbReference>
<proteinExistence type="predicted"/>
<dbReference type="InterPro" id="IPR011882">
    <property type="entry name" value="PaaC"/>
</dbReference>
<dbReference type="SUPFAM" id="SSF47240">
    <property type="entry name" value="Ferritin-like"/>
    <property type="match status" value="1"/>
</dbReference>
<name>A0A1T4JWM5_9ACTN</name>
<sequence length="293" mass="31084">MSGDNPYAALSEDHGGTEPGWAFGTGFVAAPLDADAPVPPGVDADDLSRYCCMLADDALVMSQRLIQWCTSAPELEEEVALANIALDLLGQARPLLARAGRVDGSGRDEDALAFFRDAPEFRNVRLVEAPNGDFARSTARLFVFSTWRLALFDRLRSSADPVLAAVAAKGVNELAYHREYAAGWVIRLGDGTPLSRERMAAGLAEVWPDLGELFAVHPVEARLVDGAVAADPAGLRVEVLGVVEQVVREATLRSPGPVPPAVVAGRDGQHSGELASLLAEMQAVARAHPGASW</sequence>
<protein>
    <submittedName>
        <fullName evidence="1">Ring-1,2-phenylacetyl-CoA epoxidase subunit PaaC</fullName>
    </submittedName>
</protein>
<dbReference type="PIRSF" id="PIRSF037834">
    <property type="entry name" value="PA_CoA_Oase3"/>
    <property type="match status" value="1"/>
</dbReference>
<dbReference type="PANTHER" id="PTHR30458">
    <property type="entry name" value="PHENYLACETIC ACID DEGRADATION PROTEIN PAA"/>
    <property type="match status" value="1"/>
</dbReference>
<dbReference type="GO" id="GO:0005829">
    <property type="term" value="C:cytosol"/>
    <property type="evidence" value="ECO:0007669"/>
    <property type="project" value="TreeGrafter"/>
</dbReference>
<dbReference type="RefSeq" id="WP_144290635.1">
    <property type="nucleotide sequence ID" value="NZ_FUWS01000001.1"/>
</dbReference>
<organism evidence="1 2">
    <name type="scientific">Marinactinospora thermotolerans DSM 45154</name>
    <dbReference type="NCBI Taxonomy" id="1122192"/>
    <lineage>
        <taxon>Bacteria</taxon>
        <taxon>Bacillati</taxon>
        <taxon>Actinomycetota</taxon>
        <taxon>Actinomycetes</taxon>
        <taxon>Streptosporangiales</taxon>
        <taxon>Nocardiopsidaceae</taxon>
        <taxon>Marinactinospora</taxon>
    </lineage>
</organism>
<dbReference type="GO" id="GO:0010124">
    <property type="term" value="P:phenylacetate catabolic process"/>
    <property type="evidence" value="ECO:0007669"/>
    <property type="project" value="InterPro"/>
</dbReference>
<evidence type="ECO:0000313" key="2">
    <source>
        <dbReference type="Proteomes" id="UP000190637"/>
    </source>
</evidence>
<gene>
    <name evidence="1" type="ORF">SAMN02745673_00018</name>
</gene>
<dbReference type="Proteomes" id="UP000190637">
    <property type="component" value="Unassembled WGS sequence"/>
</dbReference>